<dbReference type="Pfam" id="PF07727">
    <property type="entry name" value="RVT_2"/>
    <property type="match status" value="1"/>
</dbReference>
<protein>
    <submittedName>
        <fullName evidence="3">Copia protein</fullName>
    </submittedName>
</protein>
<evidence type="ECO:0000259" key="2">
    <source>
        <dbReference type="Pfam" id="PF07727"/>
    </source>
</evidence>
<evidence type="ECO:0000313" key="3">
    <source>
        <dbReference type="EMBL" id="GEU79323.1"/>
    </source>
</evidence>
<sequence length="463" mass="53064">MESVKRSINEKALHKREYDIRVNEILMQTKDGKVYSSKALNTGLIVSESNETESERHVSSSRSRNDTHTDDADINSVNDKHANEQQHSEQSKSIYDTYLLKKVDRNITDDLTYMSHKGGEIDQNAKNTYKDLSNSIKKTRVQTKDCNDSLIAQINSKTIENDDLKAQIHEKVFASVALKNELRKIKGTCMDSKLAKSSTLGKPVLQPHRNKSVVRQPTVFKFERHRFLKPSVDHPASKVIAPIAEVVAPIPDALIDSPSSTTVDQDAPSPKELNEFERLKVWELVPHTYKVMFITLKWIYKVKLDELGGIQKNKAHLVAHGYRQEEGIDFDEYFAPVARLDDIRLFLAYATHMNMLIYQMDVKTTFLNGILREEVYVSQPDGFVDQDNPNHVYKLKKDLYGLKQAPRAWYNLLSKFLLSQEFSKGTVDPTLFIRRQGKDILLVQIYVDDIIFASTKPELCDQF</sequence>
<feature type="region of interest" description="Disordered" evidence="1">
    <location>
        <begin position="46"/>
        <end position="93"/>
    </location>
</feature>
<proteinExistence type="predicted"/>
<dbReference type="EMBL" id="BKCJ010007848">
    <property type="protein sequence ID" value="GEU79323.1"/>
    <property type="molecule type" value="Genomic_DNA"/>
</dbReference>
<feature type="compositionally biased region" description="Basic and acidic residues" evidence="1">
    <location>
        <begin position="53"/>
        <end position="71"/>
    </location>
</feature>
<comment type="caution">
    <text evidence="3">The sequence shown here is derived from an EMBL/GenBank/DDBJ whole genome shotgun (WGS) entry which is preliminary data.</text>
</comment>
<dbReference type="SUPFAM" id="SSF56672">
    <property type="entry name" value="DNA/RNA polymerases"/>
    <property type="match status" value="1"/>
</dbReference>
<feature type="domain" description="Reverse transcriptase Ty1/copia-type" evidence="2">
    <location>
        <begin position="280"/>
        <end position="456"/>
    </location>
</feature>
<evidence type="ECO:0000256" key="1">
    <source>
        <dbReference type="SAM" id="MobiDB-lite"/>
    </source>
</evidence>
<name>A0A6L2MZN9_TANCI</name>
<dbReference type="InterPro" id="IPR043502">
    <property type="entry name" value="DNA/RNA_pol_sf"/>
</dbReference>
<gene>
    <name evidence="3" type="ORF">Tci_051301</name>
</gene>
<accession>A0A6L2MZN9</accession>
<organism evidence="3">
    <name type="scientific">Tanacetum cinerariifolium</name>
    <name type="common">Dalmatian daisy</name>
    <name type="synonym">Chrysanthemum cinerariifolium</name>
    <dbReference type="NCBI Taxonomy" id="118510"/>
    <lineage>
        <taxon>Eukaryota</taxon>
        <taxon>Viridiplantae</taxon>
        <taxon>Streptophyta</taxon>
        <taxon>Embryophyta</taxon>
        <taxon>Tracheophyta</taxon>
        <taxon>Spermatophyta</taxon>
        <taxon>Magnoliopsida</taxon>
        <taxon>eudicotyledons</taxon>
        <taxon>Gunneridae</taxon>
        <taxon>Pentapetalae</taxon>
        <taxon>asterids</taxon>
        <taxon>campanulids</taxon>
        <taxon>Asterales</taxon>
        <taxon>Asteraceae</taxon>
        <taxon>Asteroideae</taxon>
        <taxon>Anthemideae</taxon>
        <taxon>Anthemidinae</taxon>
        <taxon>Tanacetum</taxon>
    </lineage>
</organism>
<dbReference type="AlphaFoldDB" id="A0A6L2MZN9"/>
<reference evidence="3" key="1">
    <citation type="journal article" date="2019" name="Sci. Rep.">
        <title>Draft genome of Tanacetum cinerariifolium, the natural source of mosquito coil.</title>
        <authorList>
            <person name="Yamashiro T."/>
            <person name="Shiraishi A."/>
            <person name="Satake H."/>
            <person name="Nakayama K."/>
        </authorList>
    </citation>
    <scope>NUCLEOTIDE SEQUENCE</scope>
</reference>
<feature type="compositionally biased region" description="Basic and acidic residues" evidence="1">
    <location>
        <begin position="78"/>
        <end position="90"/>
    </location>
</feature>
<dbReference type="InterPro" id="IPR013103">
    <property type="entry name" value="RVT_2"/>
</dbReference>